<keyword evidence="7 9" id="KW-0238">DNA-binding</keyword>
<keyword evidence="14" id="KW-1185">Reference proteome</keyword>
<dbReference type="PANTHER" id="PTHR32248">
    <property type="entry name" value="RNA POLYMERASE SIGMA-54 FACTOR"/>
    <property type="match status" value="1"/>
</dbReference>
<organism evidence="13 14">
    <name type="scientific">Uliginosibacterium paludis</name>
    <dbReference type="NCBI Taxonomy" id="1615952"/>
    <lineage>
        <taxon>Bacteria</taxon>
        <taxon>Pseudomonadati</taxon>
        <taxon>Pseudomonadota</taxon>
        <taxon>Betaproteobacteria</taxon>
        <taxon>Rhodocyclales</taxon>
        <taxon>Zoogloeaceae</taxon>
        <taxon>Uliginosibacterium</taxon>
    </lineage>
</organism>
<dbReference type="PANTHER" id="PTHR32248:SF4">
    <property type="entry name" value="RNA POLYMERASE SIGMA-54 FACTOR"/>
    <property type="match status" value="1"/>
</dbReference>
<evidence type="ECO:0000256" key="4">
    <source>
        <dbReference type="ARBA" id="ARBA00022695"/>
    </source>
</evidence>
<name>A0ABV2CTH6_9RHOO</name>
<evidence type="ECO:0000256" key="3">
    <source>
        <dbReference type="ARBA" id="ARBA00022679"/>
    </source>
</evidence>
<keyword evidence="8 9" id="KW-0804">Transcription</keyword>
<keyword evidence="6 9" id="KW-0731">Sigma factor</keyword>
<dbReference type="NCBIfam" id="NF009118">
    <property type="entry name" value="PRK12469.1"/>
    <property type="match status" value="1"/>
</dbReference>
<sequence length="488" mass="53976">MNALVLNMGQHTQQTLSPRMQHAVRLLQMSSMDYSHQIYDTVANNPFLDIDESEAGQAAEAGESPLSSVLAAAEAASQQEVAELPGATVRDGSEQTENDHDIWRADDPTGAPRSNDGPRTSAIDLQREEESLVDHLCTQISVMPLSARDRAIAASLIGSLDEDGYLRTPLEEIAVISALKPRPSREEMHIGLSRIQALDPAGVGARDVRECLLLQATDIVCPERQALARTIIHQHLDLLAANDLNGLTRALDCSAADLQPVLDCIRRLKPRPGSRFSTQQAQYVIPDVVVRKSRGQWTTHLNPAVIPRVRVYQSCVDMFRRHHTGQNPELAAHLQEAQWTVNNIEQRFSTILSIAEAIVRHQALFLEYGPLAMKPLGLREIAEEAGVHESTVSRVTNNKYMATPQGVFELKHFFSRSLATAVGGECSATSIRRLIQELIASENTRAPLSDAAIGRLLARQGFVLARRTVTKYRQALRIEPFERRRTLA</sequence>
<keyword evidence="5 9" id="KW-0805">Transcription regulation</keyword>
<keyword evidence="2 9" id="KW-0240">DNA-directed RNA polymerase</keyword>
<evidence type="ECO:0000256" key="9">
    <source>
        <dbReference type="PIRNR" id="PIRNR000774"/>
    </source>
</evidence>
<feature type="compositionally biased region" description="Basic and acidic residues" evidence="10">
    <location>
        <begin position="91"/>
        <end position="107"/>
    </location>
</feature>
<dbReference type="Pfam" id="PF00309">
    <property type="entry name" value="Sigma54_AID"/>
    <property type="match status" value="1"/>
</dbReference>
<evidence type="ECO:0000256" key="5">
    <source>
        <dbReference type="ARBA" id="ARBA00023015"/>
    </source>
</evidence>
<evidence type="ECO:0000313" key="13">
    <source>
        <dbReference type="EMBL" id="MET1491082.1"/>
    </source>
</evidence>
<dbReference type="InterPro" id="IPR007046">
    <property type="entry name" value="RNA_pol_sigma_54_core-bd"/>
</dbReference>
<evidence type="ECO:0000256" key="10">
    <source>
        <dbReference type="SAM" id="MobiDB-lite"/>
    </source>
</evidence>
<dbReference type="Gene3D" id="1.10.10.1330">
    <property type="entry name" value="RNA polymerase sigma-54 factor, core-binding domain"/>
    <property type="match status" value="1"/>
</dbReference>
<dbReference type="Gene3D" id="1.10.10.60">
    <property type="entry name" value="Homeodomain-like"/>
    <property type="match status" value="1"/>
</dbReference>
<comment type="function">
    <text evidence="9">Sigma factors are initiation factors that promote the attachment of RNA polymerase to specific initiation sites and are then released.</text>
</comment>
<feature type="domain" description="RNA polymerase sigma factor 54 DNA-binding" evidence="11">
    <location>
        <begin position="330"/>
        <end position="485"/>
    </location>
</feature>
<comment type="caution">
    <text evidence="13">The sequence shown here is derived from an EMBL/GenBank/DDBJ whole genome shotgun (WGS) entry which is preliminary data.</text>
</comment>
<keyword evidence="4 9" id="KW-0548">Nucleotidyltransferase</keyword>
<evidence type="ECO:0000259" key="12">
    <source>
        <dbReference type="Pfam" id="PF04963"/>
    </source>
</evidence>
<accession>A0ABV2CTH6</accession>
<dbReference type="InterPro" id="IPR007634">
    <property type="entry name" value="RNA_pol_sigma_54_DNA-bd"/>
</dbReference>
<protein>
    <recommendedName>
        <fullName evidence="9">RNA polymerase sigma-54 factor</fullName>
    </recommendedName>
</protein>
<evidence type="ECO:0000256" key="2">
    <source>
        <dbReference type="ARBA" id="ARBA00022478"/>
    </source>
</evidence>
<keyword evidence="3 9" id="KW-0808">Transferase</keyword>
<dbReference type="Gene3D" id="1.10.260.40">
    <property type="entry name" value="lambda repressor-like DNA-binding domains"/>
    <property type="match status" value="1"/>
</dbReference>
<dbReference type="NCBIfam" id="TIGR02395">
    <property type="entry name" value="rpoN_sigma"/>
    <property type="match status" value="1"/>
</dbReference>
<dbReference type="PIRSF" id="PIRSF000774">
    <property type="entry name" value="RpoN"/>
    <property type="match status" value="1"/>
</dbReference>
<evidence type="ECO:0000256" key="1">
    <source>
        <dbReference type="ARBA" id="ARBA00008798"/>
    </source>
</evidence>
<feature type="domain" description="RNA polymerase sigma factor 54 core-binding" evidence="12">
    <location>
        <begin position="126"/>
        <end position="313"/>
    </location>
</feature>
<comment type="similarity">
    <text evidence="1 9">Belongs to the sigma-54 factor family.</text>
</comment>
<proteinExistence type="inferred from homology"/>
<dbReference type="Pfam" id="PF04552">
    <property type="entry name" value="Sigma54_DBD"/>
    <property type="match status" value="1"/>
</dbReference>
<reference evidence="13 14" key="1">
    <citation type="submission" date="2024-07" db="EMBL/GenBank/DDBJ databases">
        <title>Uliginosibacterium paludis KCTC:42655.</title>
        <authorList>
            <person name="Kim M.K."/>
        </authorList>
    </citation>
    <scope>NUCLEOTIDE SEQUENCE [LARGE SCALE GENOMIC DNA]</scope>
    <source>
        <strain evidence="13 14">KCTC 42655</strain>
    </source>
</reference>
<dbReference type="PRINTS" id="PR00045">
    <property type="entry name" value="SIGMA54FCT"/>
</dbReference>
<dbReference type="InterPro" id="IPR000394">
    <property type="entry name" value="RNA_pol_sigma_54"/>
</dbReference>
<dbReference type="Pfam" id="PF04963">
    <property type="entry name" value="Sigma54_CBD"/>
    <property type="match status" value="1"/>
</dbReference>
<dbReference type="PROSITE" id="PS00718">
    <property type="entry name" value="SIGMA54_2"/>
    <property type="match status" value="1"/>
</dbReference>
<dbReference type="EMBL" id="JBEWLZ010000009">
    <property type="protein sequence ID" value="MET1491082.1"/>
    <property type="molecule type" value="Genomic_DNA"/>
</dbReference>
<evidence type="ECO:0000256" key="6">
    <source>
        <dbReference type="ARBA" id="ARBA00023082"/>
    </source>
</evidence>
<dbReference type="PROSITE" id="PS50044">
    <property type="entry name" value="SIGMA54_3"/>
    <property type="match status" value="1"/>
</dbReference>
<gene>
    <name evidence="13" type="primary">rpoN</name>
    <name evidence="13" type="ORF">ABVT11_14680</name>
</gene>
<evidence type="ECO:0000256" key="8">
    <source>
        <dbReference type="ARBA" id="ARBA00023163"/>
    </source>
</evidence>
<dbReference type="InterPro" id="IPR038709">
    <property type="entry name" value="RpoN_core-bd_sf"/>
</dbReference>
<dbReference type="RefSeq" id="WP_345928818.1">
    <property type="nucleotide sequence ID" value="NZ_JBDIVF010000007.1"/>
</dbReference>
<evidence type="ECO:0000259" key="11">
    <source>
        <dbReference type="Pfam" id="PF04552"/>
    </source>
</evidence>
<evidence type="ECO:0000313" key="14">
    <source>
        <dbReference type="Proteomes" id="UP001548590"/>
    </source>
</evidence>
<dbReference type="InterPro" id="IPR010982">
    <property type="entry name" value="Lambda_DNA-bd_dom_sf"/>
</dbReference>
<evidence type="ECO:0000256" key="7">
    <source>
        <dbReference type="ARBA" id="ARBA00023125"/>
    </source>
</evidence>
<feature type="region of interest" description="Disordered" evidence="10">
    <location>
        <begin position="83"/>
        <end position="120"/>
    </location>
</feature>
<dbReference type="Proteomes" id="UP001548590">
    <property type="component" value="Unassembled WGS sequence"/>
</dbReference>